<evidence type="ECO:0000256" key="1">
    <source>
        <dbReference type="SAM" id="MobiDB-lite"/>
    </source>
</evidence>
<dbReference type="InterPro" id="IPR051354">
    <property type="entry name" value="Transposase_27_IS1"/>
</dbReference>
<reference evidence="3 4" key="1">
    <citation type="submission" date="2018-09" db="EMBL/GenBank/DDBJ databases">
        <title>Genome sequencing of Aeromonas veronii MS-17-88.</title>
        <authorList>
            <person name="Tekedar H.C."/>
            <person name="Arick M.A."/>
            <person name="Hsu C.-Y."/>
            <person name="Thrash A."/>
            <person name="Karsi A."/>
            <person name="Lawrence M.L."/>
            <person name="Abdelhamed H."/>
        </authorList>
    </citation>
    <scope>NUCLEOTIDE SEQUENCE [LARGE SCALE GENOMIC DNA]</scope>
    <source>
        <strain evidence="3 4">MS 17-88</strain>
    </source>
</reference>
<evidence type="ECO:0000313" key="4">
    <source>
        <dbReference type="Proteomes" id="UP000281725"/>
    </source>
</evidence>
<comment type="caution">
    <text evidence="3">The sequence shown here is derived from an EMBL/GenBank/DDBJ whole genome shotgun (WGS) entry which is preliminary data.</text>
</comment>
<dbReference type="InterPro" id="IPR024445">
    <property type="entry name" value="Tnp_ISXO2-like"/>
</dbReference>
<dbReference type="PANTHER" id="PTHR33293">
    <property type="entry name" value="INSERTION ELEMENT IS1 1 PROTEIN INSB-RELATED"/>
    <property type="match status" value="1"/>
</dbReference>
<dbReference type="AlphaFoldDB" id="A0A3A9IDS6"/>
<dbReference type="Pfam" id="PF13384">
    <property type="entry name" value="HTH_23"/>
    <property type="match status" value="1"/>
</dbReference>
<organism evidence="3 4">
    <name type="scientific">Aeromonas veronii</name>
    <dbReference type="NCBI Taxonomy" id="654"/>
    <lineage>
        <taxon>Bacteria</taxon>
        <taxon>Pseudomonadati</taxon>
        <taxon>Pseudomonadota</taxon>
        <taxon>Gammaproteobacteria</taxon>
        <taxon>Aeromonadales</taxon>
        <taxon>Aeromonadaceae</taxon>
        <taxon>Aeromonas</taxon>
    </lineage>
</organism>
<dbReference type="SMART" id="SM01126">
    <property type="entry name" value="DDE_Tnp_IS1595"/>
    <property type="match status" value="1"/>
</dbReference>
<accession>A0A3A9IDS6</accession>
<evidence type="ECO:0000259" key="2">
    <source>
        <dbReference type="SMART" id="SM01126"/>
    </source>
</evidence>
<name>A0A3A9IDS6_AERVE</name>
<proteinExistence type="predicted"/>
<dbReference type="Pfam" id="PF12762">
    <property type="entry name" value="DDE_Tnp_IS1595"/>
    <property type="match status" value="1"/>
</dbReference>
<feature type="region of interest" description="Disordered" evidence="1">
    <location>
        <begin position="317"/>
        <end position="336"/>
    </location>
</feature>
<dbReference type="EMBL" id="RAWX01000007">
    <property type="protein sequence ID" value="RKJ84412.1"/>
    <property type="molecule type" value="Genomic_DNA"/>
</dbReference>
<gene>
    <name evidence="3" type="ORF">D6R50_22410</name>
</gene>
<feature type="compositionally biased region" description="Basic and acidic residues" evidence="1">
    <location>
        <begin position="319"/>
        <end position="336"/>
    </location>
</feature>
<evidence type="ECO:0000313" key="3">
    <source>
        <dbReference type="EMBL" id="RKJ84412.1"/>
    </source>
</evidence>
<dbReference type="NCBIfam" id="NF033547">
    <property type="entry name" value="transpos_IS1595"/>
    <property type="match status" value="1"/>
</dbReference>
<protein>
    <submittedName>
        <fullName evidence="3">IS1595 family transposase</fullName>
    </submittedName>
</protein>
<feature type="domain" description="ISXO2-like transposase" evidence="2">
    <location>
        <begin position="140"/>
        <end position="292"/>
    </location>
</feature>
<sequence>MDTPAFQHLLSLFPQLTLRQRRVAQQELTAPHTITSLNTQLPACSGCPHCQADVTQLAPWGLSRGLRRYRCKLCLRTSTVLTKTPLARLRKAQCWEDYAQALIEGLTVRQAARRCGVSKNTAFLWRHRFLRAMATHQATREEGIVEVDETFFLESFKGQRGLLRPPRHRGGKGQTRGTGPDYIPVMVVQDRAGHHADFQLEKIDAETVIAVLKPLVSPDAVLCSDGAGVYACFSKEQGITHQVVRNRQGERVVGAYHIQHVNGYHHRLKEWMERFHGVATHYLKNYLGWRRMLERYGKGVNIKTCLHEALGRPMQHVIGNRDEAKTPEDKNRQAEG</sequence>
<dbReference type="Proteomes" id="UP000281725">
    <property type="component" value="Unassembled WGS sequence"/>
</dbReference>
<dbReference type="RefSeq" id="WP_120416250.1">
    <property type="nucleotide sequence ID" value="NZ_RAWX01000007.1"/>
</dbReference>
<dbReference type="PANTHER" id="PTHR33293:SF2">
    <property type="entry name" value="TRANSPOSASE"/>
    <property type="match status" value="1"/>
</dbReference>